<dbReference type="AlphaFoldDB" id="A0A0E3X054"/>
<protein>
    <submittedName>
        <fullName evidence="1">Uncharacterized protein</fullName>
    </submittedName>
</protein>
<evidence type="ECO:0000313" key="1">
    <source>
        <dbReference type="EMBL" id="AKB85514.1"/>
    </source>
</evidence>
<dbReference type="OrthoDB" id="385965at2157"/>
<dbReference type="Proteomes" id="UP000033048">
    <property type="component" value="Chromosome"/>
</dbReference>
<name>A0A0E3X054_METMT</name>
<gene>
    <name evidence="1" type="ORF">MCMEM_1461</name>
</gene>
<dbReference type="RefSeq" id="WP_048205597.1">
    <property type="nucleotide sequence ID" value="NZ_CP009518.1"/>
</dbReference>
<proteinExistence type="predicted"/>
<sequence length="227" mass="26026">MEPLTIVIVAVILLFPILLVKEARKQKKTSMSVFESYAISHGWTYMQKDDGTIQKLAKDFQSIGRFNSPSLGNIIPENVVIGSVPEGKIYLFQHYVRIYEGNALQLDVCILELEKPIIDRLIIRFKKGKSRLTNDLYTMPELDIDPKWTNDVAIYKNDPKFKDVLDDSTLTTLVQKANNLPWRTDLQIKNNLLAVYIAERNSSVESENDLSLLIDFARYTVDNIQET</sequence>
<dbReference type="KEGG" id="mmet:MCMEM_1461"/>
<reference evidence="1 2" key="1">
    <citation type="submission" date="2014-07" db="EMBL/GenBank/DDBJ databases">
        <title>Methanogenic archaea and the global carbon cycle.</title>
        <authorList>
            <person name="Henriksen J.R."/>
            <person name="Luke J."/>
            <person name="Reinhart S."/>
            <person name="Benedict M.N."/>
            <person name="Youngblut N.D."/>
            <person name="Metcalf M.E."/>
            <person name="Whitaker R.J."/>
            <person name="Metcalf W.W."/>
        </authorList>
    </citation>
    <scope>NUCLEOTIDE SEQUENCE [LARGE SCALE GENOMIC DNA]</scope>
    <source>
        <strain evidence="1 2">MM1</strain>
    </source>
</reference>
<dbReference type="GeneID" id="24894019"/>
<organism evidence="1 2">
    <name type="scientific">Methanococcoides methylutens MM1</name>
    <dbReference type="NCBI Taxonomy" id="1434104"/>
    <lineage>
        <taxon>Archaea</taxon>
        <taxon>Methanobacteriati</taxon>
        <taxon>Methanobacteriota</taxon>
        <taxon>Stenosarchaea group</taxon>
        <taxon>Methanomicrobia</taxon>
        <taxon>Methanosarcinales</taxon>
        <taxon>Methanosarcinaceae</taxon>
        <taxon>Methanococcoides</taxon>
    </lineage>
</organism>
<evidence type="ECO:0000313" key="2">
    <source>
        <dbReference type="Proteomes" id="UP000033048"/>
    </source>
</evidence>
<accession>A0A0E3X054</accession>
<dbReference type="EMBL" id="CP009518">
    <property type="protein sequence ID" value="AKB85514.1"/>
    <property type="molecule type" value="Genomic_DNA"/>
</dbReference>
<keyword evidence="2" id="KW-1185">Reference proteome</keyword>
<dbReference type="HOGENOM" id="CLU_1217584_0_0_2"/>